<dbReference type="PANTHER" id="PTHR14917:SF2">
    <property type="entry name" value="SPERMATOGENESIS-ASSOCIATED PROTEIN 7"/>
    <property type="match status" value="1"/>
</dbReference>
<evidence type="ECO:0000259" key="6">
    <source>
        <dbReference type="PROSITE" id="PS50837"/>
    </source>
</evidence>
<keyword evidence="1" id="KW-0433">Leucine-rich repeat</keyword>
<dbReference type="GO" id="GO:0000226">
    <property type="term" value="P:microtubule cytoskeleton organization"/>
    <property type="evidence" value="ECO:0007669"/>
    <property type="project" value="TreeGrafter"/>
</dbReference>
<dbReference type="Pfam" id="PF05729">
    <property type="entry name" value="NACHT"/>
    <property type="match status" value="1"/>
</dbReference>
<name>A0A8B7VZP6_CASCN</name>
<dbReference type="CTD" id="55812"/>
<dbReference type="InterPro" id="IPR004020">
    <property type="entry name" value="DAPIN"/>
</dbReference>
<dbReference type="Gene3D" id="3.40.50.300">
    <property type="entry name" value="P-loop containing nucleotide triphosphate hydrolases"/>
    <property type="match status" value="1"/>
</dbReference>
<dbReference type="CDD" id="cd08320">
    <property type="entry name" value="Pyrin_NALPs"/>
    <property type="match status" value="1"/>
</dbReference>
<dbReference type="InterPro" id="IPR011029">
    <property type="entry name" value="DEATH-like_dom_sf"/>
</dbReference>
<dbReference type="PROSITE" id="PS50837">
    <property type="entry name" value="NACHT"/>
    <property type="match status" value="1"/>
</dbReference>
<feature type="domain" description="NACHT" evidence="6">
    <location>
        <begin position="202"/>
        <end position="401"/>
    </location>
</feature>
<evidence type="ECO:0000256" key="2">
    <source>
        <dbReference type="ARBA" id="ARBA00022737"/>
    </source>
</evidence>
<dbReference type="Pfam" id="PF17779">
    <property type="entry name" value="WHD_NOD2"/>
    <property type="match status" value="1"/>
</dbReference>
<dbReference type="GO" id="GO:0045494">
    <property type="term" value="P:photoreceptor cell maintenance"/>
    <property type="evidence" value="ECO:0007669"/>
    <property type="project" value="TreeGrafter"/>
</dbReference>
<feature type="compositionally biased region" description="Polar residues" evidence="5">
    <location>
        <begin position="608"/>
        <end position="633"/>
    </location>
</feature>
<gene>
    <name evidence="7" type="primary">Spata7</name>
</gene>
<dbReference type="KEGG" id="ccan:109696836"/>
<dbReference type="InterPro" id="IPR041075">
    <property type="entry name" value="NOD1/2_WH"/>
</dbReference>
<dbReference type="SMART" id="SM01289">
    <property type="entry name" value="PYRIN"/>
    <property type="match status" value="1"/>
</dbReference>
<dbReference type="PANTHER" id="PTHR14917">
    <property type="entry name" value="SPERMATOGENESIS-ASSOCIATED PROTEIN 7"/>
    <property type="match status" value="1"/>
</dbReference>
<feature type="non-terminal residue" evidence="7">
    <location>
        <position position="1"/>
    </location>
</feature>
<keyword evidence="3" id="KW-0547">Nucleotide-binding</keyword>
<dbReference type="GO" id="GO:0120200">
    <property type="term" value="C:rod photoreceptor outer segment"/>
    <property type="evidence" value="ECO:0007669"/>
    <property type="project" value="TreeGrafter"/>
</dbReference>
<feature type="region of interest" description="Disordered" evidence="5">
    <location>
        <begin position="608"/>
        <end position="636"/>
    </location>
</feature>
<dbReference type="Gene3D" id="1.10.533.10">
    <property type="entry name" value="Death Domain, Fas"/>
    <property type="match status" value="1"/>
</dbReference>
<proteinExistence type="predicted"/>
<dbReference type="InterPro" id="IPR027417">
    <property type="entry name" value="P-loop_NTPase"/>
</dbReference>
<dbReference type="InterPro" id="IPR007111">
    <property type="entry name" value="NACHT_NTPase"/>
</dbReference>
<dbReference type="AlphaFoldDB" id="A0A8B7VZP6"/>
<dbReference type="GO" id="GO:0005524">
    <property type="term" value="F:ATP binding"/>
    <property type="evidence" value="ECO:0007669"/>
    <property type="project" value="UniProtKB-KW"/>
</dbReference>
<evidence type="ECO:0000256" key="3">
    <source>
        <dbReference type="ARBA" id="ARBA00022741"/>
    </source>
</evidence>
<dbReference type="OrthoDB" id="6263678at2759"/>
<dbReference type="SUPFAM" id="SSF52540">
    <property type="entry name" value="P-loop containing nucleoside triphosphate hydrolases"/>
    <property type="match status" value="1"/>
</dbReference>
<dbReference type="RefSeq" id="XP_020035665.1">
    <property type="nucleotide sequence ID" value="XM_020180076.1"/>
</dbReference>
<dbReference type="GO" id="GO:0005930">
    <property type="term" value="C:axoneme"/>
    <property type="evidence" value="ECO:0007669"/>
    <property type="project" value="TreeGrafter"/>
</dbReference>
<dbReference type="GO" id="GO:0120206">
    <property type="term" value="C:photoreceptor distal connecting cilium"/>
    <property type="evidence" value="ECO:0007669"/>
    <property type="project" value="TreeGrafter"/>
</dbReference>
<evidence type="ECO:0000256" key="1">
    <source>
        <dbReference type="ARBA" id="ARBA00022614"/>
    </source>
</evidence>
<dbReference type="SUPFAM" id="SSF47986">
    <property type="entry name" value="DEATH domain"/>
    <property type="match status" value="1"/>
</dbReference>
<sequence length="1040" mass="119338">RATAVLPRYSSPCIFKGHLSIKSNAFCTDSSSLRLTTLQLVKNHMAVHYNKILSAKAAVDCSAPISVTTSIKLKKAKREELANLMNQYYPGEQAWNVTLKIFGKMNLKDLCVRAKAEIKWAAQTMKPENAKAMEVEAQRDQEAVMGDGTGYRMKIKEKFCIVWDKNSLLRKPADFHHGVTQEERKLLEHLFDVDVKTDKQPRTVVLQGAAGVGKTTLMRKAMLDWAKGSLYQQRFAHVFYLNGREISQMKESTFAQLISKDWPITEIPIERILSQPSSLLFIIDSFDELNFAFEEPEFALCDDWTLVHPVSFLMSSLLRKVMLPESSLLVTTRLTASKRLKPLLKSQRYVKLLGMSEDARREYIYQFFEDKSWAMRALSSIRNNEMLFRMCQIPLVCWIVCTCLQQQMEKGSNITMICQTTTSLFTCYISNLFSRVDGCSSSLPNEAQLRSLCRLAANGVWTMTHVLYKDNLRKHELTKIDISTFLDMNILQKDTEYENCYVFTHLHIQEYFAAMFYMLKVDWEARDHSVQSFESLKLLLESKSYQYPHLTQMKCFLFGLLNEDTPSGEPQDQDVLIEMNGFPSFEKSLVPSSKRPLSLPKSDKALLNSTENTSFSPSSMDYTTSRPAKTCSGTMYGRRPRSMFPNSHRFQLVISKAPSGDLLEKHSDLFSNKHLPFTPRTLKTEAKSFLSQYRYYTPAKRKKNFTDQRIEAETQTELSSFNSDVWTAETKNLTDSEVNTKQASNYMTCGTEEKIIPLPLQGHNLTWDKIKDGTLQHSPERTMCQYSVQLPSDNKIYSDEEELLYLNFIEDVTDEILKLGLFSNRFLERLFERHIKQNKHHLEEEKMRHLLHGLKVDLGCVSEENSVKLNDVSMWNLLDFQKAMDSKQNKFKTENDTDIQQECRQYQKALDMLLSAPKDENEMVSSPGDFFMPIYKSKYSEDSEGVLIQPVTEETDLVSSTWDKNSPSSDRLIDQETSVNVIEGDSDTERVETSGELCCLSTSLIRSDQFSSIRSGNNHGNELPTLKVMEMSIEDCALDV</sequence>
<accession>A0A8B7VZP6</accession>
<dbReference type="InterPro" id="IPR029357">
    <property type="entry name" value="SPATA7"/>
</dbReference>
<evidence type="ECO:0000256" key="4">
    <source>
        <dbReference type="ARBA" id="ARBA00022840"/>
    </source>
</evidence>
<evidence type="ECO:0000313" key="7">
    <source>
        <dbReference type="RefSeq" id="XP_020035665.1"/>
    </source>
</evidence>
<dbReference type="GO" id="GO:0036064">
    <property type="term" value="C:ciliary basal body"/>
    <property type="evidence" value="ECO:0007669"/>
    <property type="project" value="TreeGrafter"/>
</dbReference>
<organism evidence="7">
    <name type="scientific">Castor canadensis</name>
    <name type="common">American beaver</name>
    <dbReference type="NCBI Taxonomy" id="51338"/>
    <lineage>
        <taxon>Eukaryota</taxon>
        <taxon>Metazoa</taxon>
        <taxon>Chordata</taxon>
        <taxon>Craniata</taxon>
        <taxon>Vertebrata</taxon>
        <taxon>Euteleostomi</taxon>
        <taxon>Mammalia</taxon>
        <taxon>Eutheria</taxon>
        <taxon>Euarchontoglires</taxon>
        <taxon>Glires</taxon>
        <taxon>Rodentia</taxon>
        <taxon>Castorimorpha</taxon>
        <taxon>Castoridae</taxon>
        <taxon>Castor</taxon>
    </lineage>
</organism>
<protein>
    <submittedName>
        <fullName evidence="7">Spermatogenesis-associated protein 7</fullName>
    </submittedName>
</protein>
<keyword evidence="4" id="KW-0067">ATP-binding</keyword>
<evidence type="ECO:0000256" key="5">
    <source>
        <dbReference type="SAM" id="MobiDB-lite"/>
    </source>
</evidence>
<dbReference type="Pfam" id="PF15244">
    <property type="entry name" value="HSD3"/>
    <property type="match status" value="2"/>
</dbReference>
<dbReference type="FunFam" id="3.40.50.300:FF:000442">
    <property type="entry name" value="NACHT, LRR and PYD domains-containing protein 3"/>
    <property type="match status" value="1"/>
</dbReference>
<keyword evidence="2" id="KW-0677">Repeat</keyword>
<reference evidence="7" key="1">
    <citation type="submission" date="2025-08" db="UniProtKB">
        <authorList>
            <consortium name="RefSeq"/>
        </authorList>
    </citation>
    <scope>IDENTIFICATION</scope>
    <source>
        <tissue evidence="7">Leukocyte</tissue>
    </source>
</reference>